<protein>
    <submittedName>
        <fullName evidence="2">Nitrogen regulatory protein P-II</fullName>
    </submittedName>
</protein>
<accession>A0A6J4T2G8</accession>
<feature type="compositionally biased region" description="Basic and acidic residues" evidence="1">
    <location>
        <begin position="1"/>
        <end position="14"/>
    </location>
</feature>
<proteinExistence type="predicted"/>
<feature type="compositionally biased region" description="Basic and acidic residues" evidence="1">
    <location>
        <begin position="27"/>
        <end position="53"/>
    </location>
</feature>
<feature type="compositionally biased region" description="Basic residues" evidence="1">
    <location>
        <begin position="97"/>
        <end position="117"/>
    </location>
</feature>
<dbReference type="AlphaFoldDB" id="A0A6J4T2G8"/>
<feature type="non-terminal residue" evidence="2">
    <location>
        <position position="1"/>
    </location>
</feature>
<evidence type="ECO:0000313" key="2">
    <source>
        <dbReference type="EMBL" id="CAA9512392.1"/>
    </source>
</evidence>
<feature type="region of interest" description="Disordered" evidence="1">
    <location>
        <begin position="1"/>
        <end position="117"/>
    </location>
</feature>
<dbReference type="EMBL" id="CADCVR010000084">
    <property type="protein sequence ID" value="CAA9512392.1"/>
    <property type="molecule type" value="Genomic_DNA"/>
</dbReference>
<name>A0A6J4T2G8_9ACTN</name>
<feature type="non-terminal residue" evidence="2">
    <location>
        <position position="117"/>
    </location>
</feature>
<sequence>EARDRHRPTGEGQRRAPGAVPRGGPRRLPEPDPGARRGARPRRDLPRDARQDGAGRQGALRGRRLRHVPRAHHRSAVRGRAHRRGRRRQDLRDRTGARRAHTHGRHRPRRRHAGGVV</sequence>
<organism evidence="2">
    <name type="scientific">uncultured Solirubrobacteraceae bacterium</name>
    <dbReference type="NCBI Taxonomy" id="1162706"/>
    <lineage>
        <taxon>Bacteria</taxon>
        <taxon>Bacillati</taxon>
        <taxon>Actinomycetota</taxon>
        <taxon>Thermoleophilia</taxon>
        <taxon>Solirubrobacterales</taxon>
        <taxon>Solirubrobacteraceae</taxon>
        <taxon>environmental samples</taxon>
    </lineage>
</organism>
<gene>
    <name evidence="2" type="ORF">AVDCRST_MAG53-2714</name>
</gene>
<reference evidence="2" key="1">
    <citation type="submission" date="2020-02" db="EMBL/GenBank/DDBJ databases">
        <authorList>
            <person name="Meier V. D."/>
        </authorList>
    </citation>
    <scope>NUCLEOTIDE SEQUENCE</scope>
    <source>
        <strain evidence="2">AVDCRST_MAG53</strain>
    </source>
</reference>
<evidence type="ECO:0000256" key="1">
    <source>
        <dbReference type="SAM" id="MobiDB-lite"/>
    </source>
</evidence>
<feature type="compositionally biased region" description="Basic residues" evidence="1">
    <location>
        <begin position="61"/>
        <end position="87"/>
    </location>
</feature>